<evidence type="ECO:0000256" key="2">
    <source>
        <dbReference type="ARBA" id="ARBA00022603"/>
    </source>
</evidence>
<dbReference type="Pfam" id="PF08241">
    <property type="entry name" value="Methyltransf_11"/>
    <property type="match status" value="1"/>
</dbReference>
<dbReference type="EMBL" id="JAERRB010000002">
    <property type="protein sequence ID" value="MBL0741188.1"/>
    <property type="molecule type" value="Genomic_DNA"/>
</dbReference>
<dbReference type="GO" id="GO:0032259">
    <property type="term" value="P:methylation"/>
    <property type="evidence" value="ECO:0007669"/>
    <property type="project" value="UniProtKB-KW"/>
</dbReference>
<keyword evidence="2 5" id="KW-0489">Methyltransferase</keyword>
<proteinExistence type="inferred from homology"/>
<dbReference type="Proteomes" id="UP000613030">
    <property type="component" value="Unassembled WGS sequence"/>
</dbReference>
<sequence>MKDLFSTQAKQYAAFRPVYPEALYTFILQHVKEKGAAWDCATGNGQVAQVLATHFERVCATDISQQQLDHAAPAHNIVYAISAAEQTTFAPHQFDLITVGQALHWFDLDRFYAEANRVGKPGALLAIWGYALLYIAPGIDEAITDFYENTVGPYWDHARRLVENQYATLPFPFERIAAPPLNIEVTWTLEHLSGYFSSWSATQKFIKDKGYDPVPAFIERLAPLWGQGEHLVKFPVFMLAGKISNAGARA</sequence>
<protein>
    <submittedName>
        <fullName evidence="5">Class I SAM-dependent methyltransferase</fullName>
    </submittedName>
</protein>
<dbReference type="CDD" id="cd02440">
    <property type="entry name" value="AdoMet_MTases"/>
    <property type="match status" value="1"/>
</dbReference>
<dbReference type="PANTHER" id="PTHR44942:SF4">
    <property type="entry name" value="METHYLTRANSFERASE TYPE 11 DOMAIN-CONTAINING PROTEIN"/>
    <property type="match status" value="1"/>
</dbReference>
<evidence type="ECO:0000256" key="1">
    <source>
        <dbReference type="ARBA" id="ARBA00008361"/>
    </source>
</evidence>
<evidence type="ECO:0000259" key="4">
    <source>
        <dbReference type="Pfam" id="PF08241"/>
    </source>
</evidence>
<dbReference type="RefSeq" id="WP_202008546.1">
    <property type="nucleotide sequence ID" value="NZ_JAERRB010000002.1"/>
</dbReference>
<dbReference type="Gene3D" id="3.40.50.150">
    <property type="entry name" value="Vaccinia Virus protein VP39"/>
    <property type="match status" value="1"/>
</dbReference>
<comment type="similarity">
    <text evidence="1">Belongs to the methyltransferase superfamily.</text>
</comment>
<feature type="domain" description="Methyltransferase type 11" evidence="4">
    <location>
        <begin position="39"/>
        <end position="127"/>
    </location>
</feature>
<comment type="caution">
    <text evidence="5">The sequence shown here is derived from an EMBL/GenBank/DDBJ whole genome shotgun (WGS) entry which is preliminary data.</text>
</comment>
<keyword evidence="3" id="KW-0808">Transferase</keyword>
<reference evidence="5 6" key="1">
    <citation type="submission" date="2021-01" db="EMBL/GenBank/DDBJ databases">
        <title>Chryseolinea sp. Jin1 Genome sequencing and assembly.</title>
        <authorList>
            <person name="Kim I."/>
        </authorList>
    </citation>
    <scope>NUCLEOTIDE SEQUENCE [LARGE SCALE GENOMIC DNA]</scope>
    <source>
        <strain evidence="5 6">Jin1</strain>
    </source>
</reference>
<keyword evidence="6" id="KW-1185">Reference proteome</keyword>
<dbReference type="InterPro" id="IPR029063">
    <property type="entry name" value="SAM-dependent_MTases_sf"/>
</dbReference>
<dbReference type="PANTHER" id="PTHR44942">
    <property type="entry name" value="METHYLTRANSF_11 DOMAIN-CONTAINING PROTEIN"/>
    <property type="match status" value="1"/>
</dbReference>
<dbReference type="InterPro" id="IPR051052">
    <property type="entry name" value="Diverse_substrate_MTase"/>
</dbReference>
<accession>A0ABS1KPD9</accession>
<dbReference type="SUPFAM" id="SSF53335">
    <property type="entry name" value="S-adenosyl-L-methionine-dependent methyltransferases"/>
    <property type="match status" value="1"/>
</dbReference>
<dbReference type="InterPro" id="IPR013216">
    <property type="entry name" value="Methyltransf_11"/>
</dbReference>
<gene>
    <name evidence="5" type="ORF">JI741_08150</name>
</gene>
<name>A0ABS1KPD9_9BACT</name>
<organism evidence="5 6">
    <name type="scientific">Chryseolinea lacunae</name>
    <dbReference type="NCBI Taxonomy" id="2801331"/>
    <lineage>
        <taxon>Bacteria</taxon>
        <taxon>Pseudomonadati</taxon>
        <taxon>Bacteroidota</taxon>
        <taxon>Cytophagia</taxon>
        <taxon>Cytophagales</taxon>
        <taxon>Fulvivirgaceae</taxon>
        <taxon>Chryseolinea</taxon>
    </lineage>
</organism>
<evidence type="ECO:0000313" key="6">
    <source>
        <dbReference type="Proteomes" id="UP000613030"/>
    </source>
</evidence>
<evidence type="ECO:0000313" key="5">
    <source>
        <dbReference type="EMBL" id="MBL0741188.1"/>
    </source>
</evidence>
<evidence type="ECO:0000256" key="3">
    <source>
        <dbReference type="ARBA" id="ARBA00022679"/>
    </source>
</evidence>
<dbReference type="GO" id="GO:0008168">
    <property type="term" value="F:methyltransferase activity"/>
    <property type="evidence" value="ECO:0007669"/>
    <property type="project" value="UniProtKB-KW"/>
</dbReference>